<dbReference type="SUPFAM" id="SSF48452">
    <property type="entry name" value="TPR-like"/>
    <property type="match status" value="1"/>
</dbReference>
<accession>A0A1V9Y9G6</accession>
<dbReference type="SMART" id="SM00028">
    <property type="entry name" value="TPR"/>
    <property type="match status" value="3"/>
</dbReference>
<feature type="repeat" description="TPR" evidence="1">
    <location>
        <begin position="123"/>
        <end position="156"/>
    </location>
</feature>
<feature type="repeat" description="TPR" evidence="1">
    <location>
        <begin position="55"/>
        <end position="88"/>
    </location>
</feature>
<dbReference type="Pfam" id="PF13432">
    <property type="entry name" value="TPR_16"/>
    <property type="match status" value="1"/>
</dbReference>
<dbReference type="Gene3D" id="1.25.40.10">
    <property type="entry name" value="Tetratricopeptide repeat domain"/>
    <property type="match status" value="2"/>
</dbReference>
<dbReference type="InterPro" id="IPR052943">
    <property type="entry name" value="TMTC_O-mannosyl-trnsfr"/>
</dbReference>
<reference evidence="2 3" key="1">
    <citation type="journal article" date="2014" name="Genome Biol. Evol.">
        <title>The secreted proteins of Achlya hypogyna and Thraustotheca clavata identify the ancestral oomycete secretome and reveal gene acquisitions by horizontal gene transfer.</title>
        <authorList>
            <person name="Misner I."/>
            <person name="Blouin N."/>
            <person name="Leonard G."/>
            <person name="Richards T.A."/>
            <person name="Lane C.E."/>
        </authorList>
    </citation>
    <scope>NUCLEOTIDE SEQUENCE [LARGE SCALE GENOMIC DNA]</scope>
    <source>
        <strain evidence="2 3">ATCC 48635</strain>
    </source>
</reference>
<name>A0A1V9Y9G6_ACHHY</name>
<evidence type="ECO:0000256" key="1">
    <source>
        <dbReference type="PROSITE-ProRule" id="PRU00339"/>
    </source>
</evidence>
<comment type="caution">
    <text evidence="2">The sequence shown here is derived from an EMBL/GenBank/DDBJ whole genome shotgun (WGS) entry which is preliminary data.</text>
</comment>
<dbReference type="InterPro" id="IPR019734">
    <property type="entry name" value="TPR_rpt"/>
</dbReference>
<proteinExistence type="predicted"/>
<evidence type="ECO:0000313" key="3">
    <source>
        <dbReference type="Proteomes" id="UP000243579"/>
    </source>
</evidence>
<dbReference type="OrthoDB" id="1926212at2759"/>
<sequence length="195" mass="21832">MKRQDAIAYFHGRLEKNPMDEDALHNLSVLYKSLGDMEQYERLARMTLLTKRGGPPHFNELGLALMERGKLDDARDQFEAAVALQPTYGPSHVNLSALYARRGAYKEAIAHGETALKCMPHDASVHRNLAKLLNAVGRTADALAHNKEALRLAPRDASIARQIALQSVSRNETSQAHKAYDNYRALMGQHYDLKL</sequence>
<dbReference type="Proteomes" id="UP000243579">
    <property type="component" value="Unassembled WGS sequence"/>
</dbReference>
<keyword evidence="3" id="KW-1185">Reference proteome</keyword>
<dbReference type="STRING" id="1202772.A0A1V9Y9G6"/>
<dbReference type="PANTHER" id="PTHR44809:SF1">
    <property type="entry name" value="PROTEIN O-MANNOSYL-TRANSFERASE TMTC1"/>
    <property type="match status" value="1"/>
</dbReference>
<evidence type="ECO:0000313" key="2">
    <source>
        <dbReference type="EMBL" id="OQR82353.1"/>
    </source>
</evidence>
<gene>
    <name evidence="2" type="ORF">ACHHYP_16192</name>
</gene>
<keyword evidence="1" id="KW-0802">TPR repeat</keyword>
<dbReference type="EMBL" id="JNBR01002482">
    <property type="protein sequence ID" value="OQR82353.1"/>
    <property type="molecule type" value="Genomic_DNA"/>
</dbReference>
<protein>
    <submittedName>
        <fullName evidence="2">Uncharacterized protein</fullName>
    </submittedName>
</protein>
<organism evidence="2 3">
    <name type="scientific">Achlya hypogyna</name>
    <name type="common">Oomycete</name>
    <name type="synonym">Protoachlya hypogyna</name>
    <dbReference type="NCBI Taxonomy" id="1202772"/>
    <lineage>
        <taxon>Eukaryota</taxon>
        <taxon>Sar</taxon>
        <taxon>Stramenopiles</taxon>
        <taxon>Oomycota</taxon>
        <taxon>Saprolegniomycetes</taxon>
        <taxon>Saprolegniales</taxon>
        <taxon>Achlyaceae</taxon>
        <taxon>Achlya</taxon>
    </lineage>
</organism>
<dbReference type="InterPro" id="IPR011990">
    <property type="entry name" value="TPR-like_helical_dom_sf"/>
</dbReference>
<dbReference type="PANTHER" id="PTHR44809">
    <property type="match status" value="1"/>
</dbReference>
<dbReference type="PROSITE" id="PS50005">
    <property type="entry name" value="TPR"/>
    <property type="match status" value="2"/>
</dbReference>
<dbReference type="AlphaFoldDB" id="A0A1V9Y9G6"/>